<dbReference type="Proteomes" id="UP000245771">
    <property type="component" value="Unassembled WGS sequence"/>
</dbReference>
<dbReference type="InParanoid" id="A0A316VKF6"/>
<evidence type="ECO:0000256" key="1">
    <source>
        <dbReference type="SAM" id="MobiDB-lite"/>
    </source>
</evidence>
<protein>
    <recommendedName>
        <fullName evidence="4">RNI-like protein</fullName>
    </recommendedName>
</protein>
<dbReference type="GeneID" id="37022196"/>
<organism evidence="2 3">
    <name type="scientific">Meira miltonrushii</name>
    <dbReference type="NCBI Taxonomy" id="1280837"/>
    <lineage>
        <taxon>Eukaryota</taxon>
        <taxon>Fungi</taxon>
        <taxon>Dikarya</taxon>
        <taxon>Basidiomycota</taxon>
        <taxon>Ustilaginomycotina</taxon>
        <taxon>Exobasidiomycetes</taxon>
        <taxon>Exobasidiales</taxon>
        <taxon>Brachybasidiaceae</taxon>
        <taxon>Meira</taxon>
    </lineage>
</organism>
<dbReference type="AlphaFoldDB" id="A0A316VKF6"/>
<evidence type="ECO:0000313" key="2">
    <source>
        <dbReference type="EMBL" id="PWN35985.1"/>
    </source>
</evidence>
<accession>A0A316VKF6</accession>
<feature type="compositionally biased region" description="Basic and acidic residues" evidence="1">
    <location>
        <begin position="747"/>
        <end position="776"/>
    </location>
</feature>
<dbReference type="EMBL" id="KZ819603">
    <property type="protein sequence ID" value="PWN35985.1"/>
    <property type="molecule type" value="Genomic_DNA"/>
</dbReference>
<gene>
    <name evidence="2" type="ORF">FA14DRAFT_172575</name>
</gene>
<reference evidence="2 3" key="1">
    <citation type="journal article" date="2018" name="Mol. Biol. Evol.">
        <title>Broad Genomic Sampling Reveals a Smut Pathogenic Ancestry of the Fungal Clade Ustilaginomycotina.</title>
        <authorList>
            <person name="Kijpornyongpan T."/>
            <person name="Mondo S.J."/>
            <person name="Barry K."/>
            <person name="Sandor L."/>
            <person name="Lee J."/>
            <person name="Lipzen A."/>
            <person name="Pangilinan J."/>
            <person name="LaButti K."/>
            <person name="Hainaut M."/>
            <person name="Henrissat B."/>
            <person name="Grigoriev I.V."/>
            <person name="Spatafora J.W."/>
            <person name="Aime M.C."/>
        </authorList>
    </citation>
    <scope>NUCLEOTIDE SEQUENCE [LARGE SCALE GENOMIC DNA]</scope>
    <source>
        <strain evidence="2 3">MCA 3882</strain>
    </source>
</reference>
<dbReference type="STRING" id="1280837.A0A316VKF6"/>
<dbReference type="RefSeq" id="XP_025356287.1">
    <property type="nucleotide sequence ID" value="XM_025500415.1"/>
</dbReference>
<evidence type="ECO:0008006" key="4">
    <source>
        <dbReference type="Google" id="ProtNLM"/>
    </source>
</evidence>
<sequence length="854" mass="94717">MTVDHWSSLPGKLGDLLVARILESQPESAHALLSTCKTLRDSTCKSLYQEIYVIDNEEAFDNPSRGTRLATVFANVKSYAKFVRIITIVPQPILHNSLTPSTDSSEDDSKKDDFLTPRQLGKILATFSNLEAIIWASDRVPPPQFCELVSILCPRVDALYVRPAFSTVTLGPEHRWSAEGISKLSNLKTLAISHVSAEGIRRITNLLPTAERLTNLTIDSQFADDQLLRAMGEMKVLSSLVLRCSGTKVTDKGIISILENSITLESLELNELEGRLSKNLWYNINMLPDTLQHFKMSYFEEGPHHSWVTDHLDGIFQIFSLSQTPLKTFSITTILPECFYLQVPQSETGAQNLNPKTFQLRRSYQNVCDDKIAARKLPEDALKKILLYGEELEVLELDMYEICTEDVRKLMDRCKQLRHLRILLNSPLSKLFGLSSSFVQMTKLEKLSVSLTEAHCPLPGIIQIQQEGKGKLHVRTNSDETESVKSPKLAVASPVVTHSSLTTCPNDRVGSDEGVSAGRRPSIAQPPCVPKGLLIINAEGGIPGDKLGCKNDWISNTNVTDACIPPKREIRKLARRCPSLRTINWYGRLGKGEWSIIPAATTLQTGVIFTPIYLIEDRDRDKCTSLTSGADVERFIVSRRIANLPITGNAGVERADRQDANDDVDKKLASLPPALLDDVEFPRIETGMPRGAPSSPISLHAYSSRDTSTTLVNSPTLSNKSPKIPIRYAVGLPSSHAYSNMTPMWEKEEARKHPDQRSYAEATNKNKEITSPKRESFSTTRARSSSQVVSSWNLQSTFGKEGSPVQEARRASIVTTNVLPEHTKDKSGNAVKRGSTLPKKPVFTPVRRASQPSG</sequence>
<feature type="region of interest" description="Disordered" evidence="1">
    <location>
        <begin position="747"/>
        <end position="782"/>
    </location>
</feature>
<feature type="region of interest" description="Disordered" evidence="1">
    <location>
        <begin position="817"/>
        <end position="854"/>
    </location>
</feature>
<dbReference type="InterPro" id="IPR032675">
    <property type="entry name" value="LRR_dom_sf"/>
</dbReference>
<evidence type="ECO:0000313" key="3">
    <source>
        <dbReference type="Proteomes" id="UP000245771"/>
    </source>
</evidence>
<dbReference type="OrthoDB" id="3366478at2759"/>
<dbReference type="SUPFAM" id="SSF52047">
    <property type="entry name" value="RNI-like"/>
    <property type="match status" value="1"/>
</dbReference>
<proteinExistence type="predicted"/>
<name>A0A316VKF6_9BASI</name>
<dbReference type="Gene3D" id="3.80.10.10">
    <property type="entry name" value="Ribonuclease Inhibitor"/>
    <property type="match status" value="1"/>
</dbReference>
<keyword evidence="3" id="KW-1185">Reference proteome</keyword>